<reference evidence="2 3" key="1">
    <citation type="submission" date="2015-08" db="EMBL/GenBank/DDBJ databases">
        <authorList>
            <person name="Babu N.S."/>
            <person name="Beckwith C.J."/>
            <person name="Beseler K.G."/>
            <person name="Brison A."/>
            <person name="Carone J.V."/>
            <person name="Caskin T.P."/>
            <person name="Diamond M."/>
            <person name="Durham M.E."/>
            <person name="Foxe J.M."/>
            <person name="Go M."/>
            <person name="Henderson B.A."/>
            <person name="Jones I.B."/>
            <person name="McGettigan J.A."/>
            <person name="Micheletti S.J."/>
            <person name="Nasrallah M.E."/>
            <person name="Ortiz D."/>
            <person name="Piller C.R."/>
            <person name="Privatt S.R."/>
            <person name="Schneider S.L."/>
            <person name="Sharp S."/>
            <person name="Smith T.C."/>
            <person name="Stanton J.D."/>
            <person name="Ullery H.E."/>
            <person name="Wilson R.J."/>
            <person name="Serrano M.G."/>
            <person name="Buck G."/>
            <person name="Lee V."/>
            <person name="Wang Y."/>
            <person name="Carvalho R."/>
            <person name="Voegtly L."/>
            <person name="Shi R."/>
            <person name="Duckworth R."/>
            <person name="Johnson A."/>
            <person name="Loviza R."/>
            <person name="Walstead R."/>
            <person name="Shah Z."/>
            <person name="Kiflezghi M."/>
            <person name="Wade K."/>
            <person name="Ball S.L."/>
            <person name="Bradley K.W."/>
            <person name="Asai D.J."/>
            <person name="Bowman C.A."/>
            <person name="Russell D.A."/>
            <person name="Pope W.H."/>
            <person name="Jacobs-Sera D."/>
            <person name="Hendrix R.W."/>
            <person name="Hatfull G.F."/>
        </authorList>
    </citation>
    <scope>NUCLEOTIDE SEQUENCE [LARGE SCALE GENOMIC DNA]</scope>
    <source>
        <strain evidence="2 3">DSM 27710</strain>
    </source>
</reference>
<organism evidence="2 3">
    <name type="scientific">Vulgatibacter incomptus</name>
    <dbReference type="NCBI Taxonomy" id="1391653"/>
    <lineage>
        <taxon>Bacteria</taxon>
        <taxon>Pseudomonadati</taxon>
        <taxon>Myxococcota</taxon>
        <taxon>Myxococcia</taxon>
        <taxon>Myxococcales</taxon>
        <taxon>Cystobacterineae</taxon>
        <taxon>Vulgatibacteraceae</taxon>
        <taxon>Vulgatibacter</taxon>
    </lineage>
</organism>
<dbReference type="Proteomes" id="UP000055590">
    <property type="component" value="Chromosome"/>
</dbReference>
<dbReference type="KEGG" id="vin:AKJ08_0362"/>
<dbReference type="AlphaFoldDB" id="A0A0K1P8X5"/>
<evidence type="ECO:0000256" key="1">
    <source>
        <dbReference type="SAM" id="MobiDB-lite"/>
    </source>
</evidence>
<name>A0A0K1P8X5_9BACT</name>
<feature type="region of interest" description="Disordered" evidence="1">
    <location>
        <begin position="1"/>
        <end position="37"/>
    </location>
</feature>
<evidence type="ECO:0000313" key="3">
    <source>
        <dbReference type="Proteomes" id="UP000055590"/>
    </source>
</evidence>
<accession>A0A0K1P8X5</accession>
<gene>
    <name evidence="2" type="ORF">AKJ08_0362</name>
</gene>
<evidence type="ECO:0000313" key="2">
    <source>
        <dbReference type="EMBL" id="AKU89975.1"/>
    </source>
</evidence>
<proteinExistence type="predicted"/>
<sequence length="37" mass="3923">MLTRFSGICSEELGQDPDGPGQNSEVAPMNMGIVRSV</sequence>
<dbReference type="EMBL" id="CP012332">
    <property type="protein sequence ID" value="AKU89975.1"/>
    <property type="molecule type" value="Genomic_DNA"/>
</dbReference>
<protein>
    <submittedName>
        <fullName evidence="2">Uncharacterized protein</fullName>
    </submittedName>
</protein>
<keyword evidence="3" id="KW-1185">Reference proteome</keyword>